<dbReference type="AlphaFoldDB" id="A0A975BN39"/>
<dbReference type="KEGG" id="dmm:dnm_046230"/>
<organism evidence="1 2">
    <name type="scientific">Desulfonema magnum</name>
    <dbReference type="NCBI Taxonomy" id="45655"/>
    <lineage>
        <taxon>Bacteria</taxon>
        <taxon>Pseudomonadati</taxon>
        <taxon>Thermodesulfobacteriota</taxon>
        <taxon>Desulfobacteria</taxon>
        <taxon>Desulfobacterales</taxon>
        <taxon>Desulfococcaceae</taxon>
        <taxon>Desulfonema</taxon>
    </lineage>
</organism>
<dbReference type="RefSeq" id="WP_207683280.1">
    <property type="nucleotide sequence ID" value="NZ_CP061800.1"/>
</dbReference>
<proteinExistence type="predicted"/>
<reference evidence="1" key="1">
    <citation type="journal article" date="2021" name="Microb. Physiol.">
        <title>Proteogenomic Insights into the Physiology of Marine, Sulfate-Reducing, Filamentous Desulfonema limicola and Desulfonema magnum.</title>
        <authorList>
            <person name="Schnaars V."/>
            <person name="Wohlbrand L."/>
            <person name="Scheve S."/>
            <person name="Hinrichs C."/>
            <person name="Reinhardt R."/>
            <person name="Rabus R."/>
        </authorList>
    </citation>
    <scope>NUCLEOTIDE SEQUENCE</scope>
    <source>
        <strain evidence="1">4be13</strain>
    </source>
</reference>
<sequence length="57" mass="6482">MNQKTMGKIILGVCISFQLFIICAFAEPVTPQRVMELARKSVKLIEKEGRDVGHSRY</sequence>
<dbReference type="EMBL" id="CP061800">
    <property type="protein sequence ID" value="QTA88576.1"/>
    <property type="molecule type" value="Genomic_DNA"/>
</dbReference>
<keyword evidence="2" id="KW-1185">Reference proteome</keyword>
<dbReference type="Proteomes" id="UP000663722">
    <property type="component" value="Chromosome"/>
</dbReference>
<name>A0A975BN39_9BACT</name>
<evidence type="ECO:0000313" key="2">
    <source>
        <dbReference type="Proteomes" id="UP000663722"/>
    </source>
</evidence>
<accession>A0A975BN39</accession>
<evidence type="ECO:0000313" key="1">
    <source>
        <dbReference type="EMBL" id="QTA88576.1"/>
    </source>
</evidence>
<protein>
    <submittedName>
        <fullName evidence="1">Uncharacterized protein</fullName>
    </submittedName>
</protein>
<gene>
    <name evidence="1" type="ORF">dnm_046230</name>
</gene>